<sequence>MVYYLQKQPIYEKQKAYKKQLQQSMRMVYSNEIRQQKQGLLPLTLFQKNRIVVRYEQEFRRFGKLQQISEVDPTRAQSYEQRGNIIQQMEIYEEVFLNFNEVIQLNSNFANNYENRGHKLFYPKVCYLSFQSLQEQTFFSQFASKKLIKMVKPQVTTLKSQNQTQNMFIFKEVKFIQIELIAIIIS</sequence>
<protein>
    <submittedName>
        <fullName evidence="1">Uncharacterized protein</fullName>
    </submittedName>
</protein>
<keyword evidence="2" id="KW-1185">Reference proteome</keyword>
<evidence type="ECO:0000313" key="1">
    <source>
        <dbReference type="EMBL" id="CAD8202616.1"/>
    </source>
</evidence>
<evidence type="ECO:0000313" key="2">
    <source>
        <dbReference type="Proteomes" id="UP000683925"/>
    </source>
</evidence>
<comment type="caution">
    <text evidence="1">The sequence shown here is derived from an EMBL/GenBank/DDBJ whole genome shotgun (WGS) entry which is preliminary data.</text>
</comment>
<dbReference type="Proteomes" id="UP000683925">
    <property type="component" value="Unassembled WGS sequence"/>
</dbReference>
<gene>
    <name evidence="1" type="ORF">POCTA_138.1.T1270167</name>
</gene>
<dbReference type="AlphaFoldDB" id="A0A8S1XMR5"/>
<name>A0A8S1XMR5_PAROT</name>
<accession>A0A8S1XMR5</accession>
<organism evidence="1 2">
    <name type="scientific">Paramecium octaurelia</name>
    <dbReference type="NCBI Taxonomy" id="43137"/>
    <lineage>
        <taxon>Eukaryota</taxon>
        <taxon>Sar</taxon>
        <taxon>Alveolata</taxon>
        <taxon>Ciliophora</taxon>
        <taxon>Intramacronucleata</taxon>
        <taxon>Oligohymenophorea</taxon>
        <taxon>Peniculida</taxon>
        <taxon>Parameciidae</taxon>
        <taxon>Paramecium</taxon>
    </lineage>
</organism>
<dbReference type="EMBL" id="CAJJDP010000127">
    <property type="protein sequence ID" value="CAD8202616.1"/>
    <property type="molecule type" value="Genomic_DNA"/>
</dbReference>
<proteinExistence type="predicted"/>
<reference evidence="1" key="1">
    <citation type="submission" date="2021-01" db="EMBL/GenBank/DDBJ databases">
        <authorList>
            <consortium name="Genoscope - CEA"/>
            <person name="William W."/>
        </authorList>
    </citation>
    <scope>NUCLEOTIDE SEQUENCE</scope>
</reference>